<gene>
    <name evidence="1" type="ORF">SCHPADRAFT_911110</name>
</gene>
<sequence length="510" mass="58271">MYSSLFPPRRSFTGYEEIRIRSKANLIIDRNGRHWICSELLAVGRTFIMTEIIDSKKPHAGRTISIGGFPNEILCHIFEFSLWTIVTKPITTRAAAADHLSGTPPYNIQLTHRAWREIVLTTPSLWTSIFLSVDFPSKEDLLPLERMLERHLQRSGDFPLTCLIEFSEECEMSGEIAKLLAENERRWDFVTSHTARSSDRIPEPLLRVFNGRWYPENLLLHYTKTYQVSESENTLFRSLVHLGVETHPSTDYISVLDLLRLAPNLEYLNIFAIELSDSITMRWGSVPYPHVVSLPFLRDLSAKKATPLTEAVLEHITCPTLVSLSVGFGGVNWDKIFADFLRRSSPPLRVLYLEFGEFRHLMMVQSSDAEVQVGAVESQFSFDAFAFAPSVRYLRLRWWQSMDTVALFRVLSRAKSIFPALEDLELDSVCASPEQYNQLVASRWRVEPRVLKSLTLEDSYYGQGSKSDSLALPHYTLFDKPSILPAAFSDVQAAIAEGLRFTSELEPQFY</sequence>
<dbReference type="InParanoid" id="A0A0H2R783"/>
<dbReference type="SUPFAM" id="SSF52047">
    <property type="entry name" value="RNI-like"/>
    <property type="match status" value="1"/>
</dbReference>
<dbReference type="Gene3D" id="3.80.10.10">
    <property type="entry name" value="Ribonuclease Inhibitor"/>
    <property type="match status" value="1"/>
</dbReference>
<dbReference type="OrthoDB" id="3365698at2759"/>
<organism evidence="1 2">
    <name type="scientific">Schizopora paradoxa</name>
    <dbReference type="NCBI Taxonomy" id="27342"/>
    <lineage>
        <taxon>Eukaryota</taxon>
        <taxon>Fungi</taxon>
        <taxon>Dikarya</taxon>
        <taxon>Basidiomycota</taxon>
        <taxon>Agaricomycotina</taxon>
        <taxon>Agaricomycetes</taxon>
        <taxon>Hymenochaetales</taxon>
        <taxon>Schizoporaceae</taxon>
        <taxon>Schizopora</taxon>
    </lineage>
</organism>
<dbReference type="InterPro" id="IPR032675">
    <property type="entry name" value="LRR_dom_sf"/>
</dbReference>
<protein>
    <submittedName>
        <fullName evidence="1">Uncharacterized protein</fullName>
    </submittedName>
</protein>
<dbReference type="Proteomes" id="UP000053477">
    <property type="component" value="Unassembled WGS sequence"/>
</dbReference>
<dbReference type="AlphaFoldDB" id="A0A0H2R783"/>
<keyword evidence="2" id="KW-1185">Reference proteome</keyword>
<dbReference type="EMBL" id="KQ086323">
    <property type="protein sequence ID" value="KLO05338.1"/>
    <property type="molecule type" value="Genomic_DNA"/>
</dbReference>
<proteinExistence type="predicted"/>
<reference evidence="1 2" key="1">
    <citation type="submission" date="2015-04" db="EMBL/GenBank/DDBJ databases">
        <title>Complete genome sequence of Schizopora paradoxa KUC8140, a cosmopolitan wood degrader in East Asia.</title>
        <authorList>
            <consortium name="DOE Joint Genome Institute"/>
            <person name="Min B."/>
            <person name="Park H."/>
            <person name="Jang Y."/>
            <person name="Kim J.-J."/>
            <person name="Kim K.H."/>
            <person name="Pangilinan J."/>
            <person name="Lipzen A."/>
            <person name="Riley R."/>
            <person name="Grigoriev I.V."/>
            <person name="Spatafora J.W."/>
            <person name="Choi I.-G."/>
        </authorList>
    </citation>
    <scope>NUCLEOTIDE SEQUENCE [LARGE SCALE GENOMIC DNA]</scope>
    <source>
        <strain evidence="1 2">KUC8140</strain>
    </source>
</reference>
<name>A0A0H2R783_9AGAM</name>
<accession>A0A0H2R783</accession>
<evidence type="ECO:0000313" key="1">
    <source>
        <dbReference type="EMBL" id="KLO05338.1"/>
    </source>
</evidence>
<evidence type="ECO:0000313" key="2">
    <source>
        <dbReference type="Proteomes" id="UP000053477"/>
    </source>
</evidence>